<reference evidence="5" key="1">
    <citation type="journal article" date="2019" name="Int. J. Syst. Evol. Microbiol.">
        <title>The Global Catalogue of Microorganisms (GCM) 10K type strain sequencing project: providing services to taxonomists for standard genome sequencing and annotation.</title>
        <authorList>
            <consortium name="The Broad Institute Genomics Platform"/>
            <consortium name="The Broad Institute Genome Sequencing Center for Infectious Disease"/>
            <person name="Wu L."/>
            <person name="Ma J."/>
        </authorList>
    </citation>
    <scope>NUCLEOTIDE SEQUENCE [LARGE SCALE GENOMIC DNA]</scope>
    <source>
        <strain evidence="5">JCM 17326</strain>
    </source>
</reference>
<feature type="compositionally biased region" description="Low complexity" evidence="2">
    <location>
        <begin position="17"/>
        <end position="28"/>
    </location>
</feature>
<comment type="caution">
    <text evidence="4">The sequence shown here is derived from an EMBL/GenBank/DDBJ whole genome shotgun (WGS) entry which is preliminary data.</text>
</comment>
<dbReference type="Gene3D" id="2.60.120.380">
    <property type="match status" value="1"/>
</dbReference>
<keyword evidence="5" id="KW-1185">Reference proteome</keyword>
<dbReference type="InterPro" id="IPR008979">
    <property type="entry name" value="Galactose-bd-like_sf"/>
</dbReference>
<name>A0ABP6YNV9_9ACTN</name>
<sequence>MTGELVPGPRDFRLMVAPEPFDPAAAEPSRQEPSRQVPARQEPPPSESSRRERLAAAGVARATVVQFAALLSEPDIARLKASYGLRLDTFIPNLAYLERLDTATADRVRADFLVRAVIPFPQASKLSPTIPATGPLDLTMVLFEDSDPVAVTASLTALGARDMATADDRESGGRLRLHLTLDDPSRVAQAAAIDDVIWIEPEPEFTLMDAGPARTIQSGDPSSGSIWIHNLHGEDQVIGMIDQGGVDLDHCFFAGNPPNKPGSGHRKVVRAFNEGVVGLHFMQMAGIIAGDQLGFSGNHPNRGGAWAAKLVTRSLGDLKREKISTGFLVFSLETLLNASREEGASVHNLSWGIGRAAAYDLLAQDADRFSFDHEDQLLVAAGQNVEQGPENLPPGIAFNTLCVAATKAFPDHMSRGNGVNGPTPDGRRKPDLMAVGCGITTSTIPRPAPNGPFCDVETIACGCSAATANTSAAAALVRQYFQRGFYPAGEPRQDKVIKQPSGALIKAVLLNSTVRMTDHPGYPNDITGWGIIQLDRTLFFKDFSPRRLIVKDVSKSAGLRMGETRTSQFFVNGDTEPLKITLVWVNRPPSEQNLPHPRVDAIRFEVEDSQGNFYMGNDLDGINGVSRKLAKAPAGPPDAINNVQMVIVNQPTPGTWRIRLRQSGHQEKQRYALVVSGDVAVDEL</sequence>
<dbReference type="SUPFAM" id="SSF49785">
    <property type="entry name" value="Galactose-binding domain-like"/>
    <property type="match status" value="1"/>
</dbReference>
<feature type="region of interest" description="Disordered" evidence="2">
    <location>
        <begin position="1"/>
        <end position="53"/>
    </location>
</feature>
<dbReference type="Proteomes" id="UP001500630">
    <property type="component" value="Unassembled WGS sequence"/>
</dbReference>
<dbReference type="Gene3D" id="3.40.50.200">
    <property type="entry name" value="Peptidase S8/S53 domain"/>
    <property type="match status" value="1"/>
</dbReference>
<evidence type="ECO:0000256" key="2">
    <source>
        <dbReference type="SAM" id="MobiDB-lite"/>
    </source>
</evidence>
<evidence type="ECO:0000313" key="5">
    <source>
        <dbReference type="Proteomes" id="UP001500630"/>
    </source>
</evidence>
<dbReference type="PANTHER" id="PTHR43399">
    <property type="entry name" value="SUBTILISIN-RELATED"/>
    <property type="match status" value="1"/>
</dbReference>
<dbReference type="EMBL" id="BAABDQ010000023">
    <property type="protein sequence ID" value="GAA3587488.1"/>
    <property type="molecule type" value="Genomic_DNA"/>
</dbReference>
<feature type="domain" description="Peptidase S8/S53" evidence="3">
    <location>
        <begin position="234"/>
        <end position="530"/>
    </location>
</feature>
<dbReference type="InterPro" id="IPR000209">
    <property type="entry name" value="Peptidase_S8/S53_dom"/>
</dbReference>
<protein>
    <recommendedName>
        <fullName evidence="3">Peptidase S8/S53 domain-containing protein</fullName>
    </recommendedName>
</protein>
<accession>A0ABP6YNV9</accession>
<dbReference type="Pfam" id="PF00082">
    <property type="entry name" value="Peptidase_S8"/>
    <property type="match status" value="1"/>
</dbReference>
<evidence type="ECO:0000256" key="1">
    <source>
        <dbReference type="ARBA" id="ARBA00011073"/>
    </source>
</evidence>
<evidence type="ECO:0000313" key="4">
    <source>
        <dbReference type="EMBL" id="GAA3587488.1"/>
    </source>
</evidence>
<comment type="similarity">
    <text evidence="1">Belongs to the peptidase S8 family.</text>
</comment>
<gene>
    <name evidence="4" type="ORF">GCM10022419_082180</name>
</gene>
<evidence type="ECO:0000259" key="3">
    <source>
        <dbReference type="Pfam" id="PF00082"/>
    </source>
</evidence>
<dbReference type="InterPro" id="IPR051048">
    <property type="entry name" value="Peptidase_S8/S53_subtilisin"/>
</dbReference>
<proteinExistence type="inferred from homology"/>
<dbReference type="PANTHER" id="PTHR43399:SF4">
    <property type="entry name" value="CELL WALL-ASSOCIATED PROTEASE"/>
    <property type="match status" value="1"/>
</dbReference>
<organism evidence="4 5">
    <name type="scientific">Nonomuraea rosea</name>
    <dbReference type="NCBI Taxonomy" id="638574"/>
    <lineage>
        <taxon>Bacteria</taxon>
        <taxon>Bacillati</taxon>
        <taxon>Actinomycetota</taxon>
        <taxon>Actinomycetes</taxon>
        <taxon>Streptosporangiales</taxon>
        <taxon>Streptosporangiaceae</taxon>
        <taxon>Nonomuraea</taxon>
    </lineage>
</organism>
<dbReference type="SUPFAM" id="SSF52743">
    <property type="entry name" value="Subtilisin-like"/>
    <property type="match status" value="1"/>
</dbReference>
<dbReference type="InterPro" id="IPR036852">
    <property type="entry name" value="Peptidase_S8/S53_dom_sf"/>
</dbReference>